<proteinExistence type="predicted"/>
<sequence length="178" mass="19481">MMKKITFLLVGLLGIPFVAQAKTLQQWEKCADKAGRSVNVQEVGNIGYEAEIKKQCGTRPVATVGMVKPDGKLPYDVIQAEPWKKKFQQLTGKEYTKVKTSLVVSSAMKREGDWLIGSGYDPKGAGASKAVIAVNTKTGKVMALMSSYDGVQYFGFDENTKNIPQKLQQWISEEVAAG</sequence>
<evidence type="ECO:0000256" key="1">
    <source>
        <dbReference type="SAM" id="SignalP"/>
    </source>
</evidence>
<accession>A0A833UTX4</accession>
<keyword evidence="1" id="KW-0732">Signal</keyword>
<dbReference type="AlphaFoldDB" id="A0A833UTX4"/>
<comment type="caution">
    <text evidence="2">The sequence shown here is derived from an EMBL/GenBank/DDBJ whole genome shotgun (WGS) entry which is preliminary data.</text>
</comment>
<evidence type="ECO:0000313" key="3">
    <source>
        <dbReference type="Proteomes" id="UP000490535"/>
    </source>
</evidence>
<evidence type="ECO:0000313" key="2">
    <source>
        <dbReference type="EMBL" id="KAF1027816.1"/>
    </source>
</evidence>
<feature type="chain" id="PRO_5032368473" evidence="1">
    <location>
        <begin position="22"/>
        <end position="178"/>
    </location>
</feature>
<dbReference type="Proteomes" id="UP000490535">
    <property type="component" value="Unassembled WGS sequence"/>
</dbReference>
<dbReference type="EMBL" id="WNDP01000006">
    <property type="protein sequence ID" value="KAF1027816.1"/>
    <property type="molecule type" value="Genomic_DNA"/>
</dbReference>
<reference evidence="3" key="1">
    <citation type="journal article" date="2020" name="MBio">
        <title>Horizontal gene transfer to a defensive symbiont with a reduced genome amongst a multipartite beetle microbiome.</title>
        <authorList>
            <person name="Waterworth S.C."/>
            <person name="Florez L.V."/>
            <person name="Rees E.R."/>
            <person name="Hertweck C."/>
            <person name="Kaltenpoth M."/>
            <person name="Kwan J.C."/>
        </authorList>
    </citation>
    <scope>NUCLEOTIDE SEQUENCE [LARGE SCALE GENOMIC DNA]</scope>
</reference>
<name>A0A833UTX4_ACIBZ</name>
<gene>
    <name evidence="2" type="ORF">GAK29_00457</name>
</gene>
<feature type="signal peptide" evidence="1">
    <location>
        <begin position="1"/>
        <end position="21"/>
    </location>
</feature>
<organism evidence="2 3">
    <name type="scientific">Acinetobacter bereziniae</name>
    <name type="common">Acinetobacter genomosp. 10</name>
    <dbReference type="NCBI Taxonomy" id="106648"/>
    <lineage>
        <taxon>Bacteria</taxon>
        <taxon>Pseudomonadati</taxon>
        <taxon>Pseudomonadota</taxon>
        <taxon>Gammaproteobacteria</taxon>
        <taxon>Moraxellales</taxon>
        <taxon>Moraxellaceae</taxon>
        <taxon>Acinetobacter</taxon>
    </lineage>
</organism>
<protein>
    <submittedName>
        <fullName evidence="2">Uncharacterized protein</fullName>
    </submittedName>
</protein>